<protein>
    <submittedName>
        <fullName evidence="1">Uncharacterized protein</fullName>
    </submittedName>
</protein>
<accession>A0AAE0TI92</accession>
<reference evidence="1" key="3">
    <citation type="submission" date="2023-05" db="EMBL/GenBank/DDBJ databases">
        <authorList>
            <person name="Smith C.H."/>
        </authorList>
    </citation>
    <scope>NUCLEOTIDE SEQUENCE</scope>
    <source>
        <strain evidence="1">CHS0354</strain>
        <tissue evidence="1">Mantle</tissue>
    </source>
</reference>
<keyword evidence="2" id="KW-1185">Reference proteome</keyword>
<dbReference type="AlphaFoldDB" id="A0AAE0TI92"/>
<reference evidence="1" key="2">
    <citation type="journal article" date="2021" name="Genome Biol. Evol.">
        <title>Developing a high-quality reference genome for a parasitic bivalve with doubly uniparental inheritance (Bivalvia: Unionida).</title>
        <authorList>
            <person name="Smith C.H."/>
        </authorList>
    </citation>
    <scope>NUCLEOTIDE SEQUENCE</scope>
    <source>
        <strain evidence="1">CHS0354</strain>
        <tissue evidence="1">Mantle</tissue>
    </source>
</reference>
<reference evidence="1" key="1">
    <citation type="journal article" date="2021" name="Genome Biol. Evol.">
        <title>A High-Quality Reference Genome for a Parasitic Bivalve with Doubly Uniparental Inheritance (Bivalvia: Unionida).</title>
        <authorList>
            <person name="Smith C.H."/>
        </authorList>
    </citation>
    <scope>NUCLEOTIDE SEQUENCE</scope>
    <source>
        <strain evidence="1">CHS0354</strain>
    </source>
</reference>
<organism evidence="1 2">
    <name type="scientific">Potamilus streckersoni</name>
    <dbReference type="NCBI Taxonomy" id="2493646"/>
    <lineage>
        <taxon>Eukaryota</taxon>
        <taxon>Metazoa</taxon>
        <taxon>Spiralia</taxon>
        <taxon>Lophotrochozoa</taxon>
        <taxon>Mollusca</taxon>
        <taxon>Bivalvia</taxon>
        <taxon>Autobranchia</taxon>
        <taxon>Heteroconchia</taxon>
        <taxon>Palaeoheterodonta</taxon>
        <taxon>Unionida</taxon>
        <taxon>Unionoidea</taxon>
        <taxon>Unionidae</taxon>
        <taxon>Ambleminae</taxon>
        <taxon>Lampsilini</taxon>
        <taxon>Potamilus</taxon>
    </lineage>
</organism>
<comment type="caution">
    <text evidence="1">The sequence shown here is derived from an EMBL/GenBank/DDBJ whole genome shotgun (WGS) entry which is preliminary data.</text>
</comment>
<sequence length="168" mass="19131">MNRELTTDSQKKSILTAMSSLVYILRRETKQLIRSGNIYEKQHAESTTPTCIELLPMYSQTLPDDHGIIDILFEKNKRKHKTDSIGRFNIFRRHDLNTSVMYRLEITVCLRNSWEYVVSVVDGGWNGREYVVSVGDGGWNGRENVVSVGDGGWNGREYVVSVGDGGWN</sequence>
<dbReference type="Proteomes" id="UP001195483">
    <property type="component" value="Unassembled WGS sequence"/>
</dbReference>
<name>A0AAE0TI92_9BIVA</name>
<evidence type="ECO:0000313" key="1">
    <source>
        <dbReference type="EMBL" id="KAK3610450.1"/>
    </source>
</evidence>
<evidence type="ECO:0000313" key="2">
    <source>
        <dbReference type="Proteomes" id="UP001195483"/>
    </source>
</evidence>
<gene>
    <name evidence="1" type="ORF">CHS0354_016634</name>
</gene>
<proteinExistence type="predicted"/>
<dbReference type="EMBL" id="JAEAOA010001024">
    <property type="protein sequence ID" value="KAK3610450.1"/>
    <property type="molecule type" value="Genomic_DNA"/>
</dbReference>